<dbReference type="SUPFAM" id="SSF56112">
    <property type="entry name" value="Protein kinase-like (PK-like)"/>
    <property type="match status" value="1"/>
</dbReference>
<dbReference type="EMBL" id="CM035437">
    <property type="protein sequence ID" value="KAH7286955.1"/>
    <property type="molecule type" value="Genomic_DNA"/>
</dbReference>
<evidence type="ECO:0000256" key="9">
    <source>
        <dbReference type="ARBA" id="ARBA00022840"/>
    </source>
</evidence>
<dbReference type="Gene3D" id="3.30.200.20">
    <property type="entry name" value="Phosphorylase Kinase, domain 1"/>
    <property type="match status" value="1"/>
</dbReference>
<evidence type="ECO:0000256" key="10">
    <source>
        <dbReference type="ARBA" id="ARBA00022989"/>
    </source>
</evidence>
<dbReference type="PROSITE" id="PS00108">
    <property type="entry name" value="PROTEIN_KINASE_ST"/>
    <property type="match status" value="1"/>
</dbReference>
<keyword evidence="3" id="KW-0723">Serine/threonine-protein kinase</keyword>
<comment type="caution">
    <text evidence="17">The sequence shown here is derived from an EMBL/GenBank/DDBJ whole genome shotgun (WGS) entry which is preliminary data.</text>
</comment>
<dbReference type="FunFam" id="3.30.200.20:FF:000178">
    <property type="entry name" value="serine/threonine-protein kinase PBS1-like"/>
    <property type="match status" value="1"/>
</dbReference>
<dbReference type="GO" id="GO:0016020">
    <property type="term" value="C:membrane"/>
    <property type="evidence" value="ECO:0007669"/>
    <property type="project" value="UniProtKB-SubCell"/>
</dbReference>
<dbReference type="Gene3D" id="1.10.510.10">
    <property type="entry name" value="Transferase(Phosphotransferase) domain 1"/>
    <property type="match status" value="1"/>
</dbReference>
<dbReference type="EC" id="2.7.11.1" evidence="2"/>
<evidence type="ECO:0000256" key="8">
    <source>
        <dbReference type="ARBA" id="ARBA00022777"/>
    </source>
</evidence>
<keyword evidence="7" id="KW-0547">Nucleotide-binding</keyword>
<evidence type="ECO:0000256" key="4">
    <source>
        <dbReference type="ARBA" id="ARBA00022553"/>
    </source>
</evidence>
<dbReference type="OrthoDB" id="10252171at2759"/>
<sequence length="496" mass="55699">MIGLRPWADICLGIGFLVFFFYFLIMMWRRSRRNKSSPNANDLMQKALVETGLSCSQSAYIQQSGNKYSFFVDGALHEKNIHQNNASDTPTRAFNLDKADKEYKGRHYIKAKQAALGEEVRRKIAGLEHKDIHILVEEDQRQKHALKEGREHNDANKELNGSRSYTSGDSSLSASSVKTGVFVPGSSEMNWGRCYTQKELEMATNSFSDSNVLGYGSDGIVYHGTLPDGTPIVLKNLSNNRGQADKDFKLEVEAVGRVRHKNLVRLSGYCMEGSQRFLVYEYIENGNLEQWLHGTLGKSAPLPWDVRMKIIIGTARGLAYLHEGLEPKVVHRDVKPSNILLDSLWNPKVSDFGFAKLLGADKRHVTTRVMGTFGYVAPEYVSTGMLTEKSDVYSYGVLVMELITGRVPVDHNRPIGEIHLIEWLKSMVGSRRSEEVADPSMTDRPPPRSLKRALLVALRCVDPDDTKRPTMSHVVHMLESMDDSPSCQVHPVIEVS</sequence>
<evidence type="ECO:0000256" key="1">
    <source>
        <dbReference type="ARBA" id="ARBA00004167"/>
    </source>
</evidence>
<feature type="compositionally biased region" description="Basic and acidic residues" evidence="14">
    <location>
        <begin position="143"/>
        <end position="157"/>
    </location>
</feature>
<keyword evidence="10 15" id="KW-1133">Transmembrane helix</keyword>
<dbReference type="Proteomes" id="UP000825935">
    <property type="component" value="Chromosome 32"/>
</dbReference>
<feature type="compositionally biased region" description="Polar residues" evidence="14">
    <location>
        <begin position="159"/>
        <end position="176"/>
    </location>
</feature>
<evidence type="ECO:0000259" key="16">
    <source>
        <dbReference type="PROSITE" id="PS50011"/>
    </source>
</evidence>
<comment type="catalytic activity">
    <reaction evidence="13">
        <text>L-seryl-[protein] + ATP = O-phospho-L-seryl-[protein] + ADP + H(+)</text>
        <dbReference type="Rhea" id="RHEA:17989"/>
        <dbReference type="Rhea" id="RHEA-COMP:9863"/>
        <dbReference type="Rhea" id="RHEA-COMP:11604"/>
        <dbReference type="ChEBI" id="CHEBI:15378"/>
        <dbReference type="ChEBI" id="CHEBI:29999"/>
        <dbReference type="ChEBI" id="CHEBI:30616"/>
        <dbReference type="ChEBI" id="CHEBI:83421"/>
        <dbReference type="ChEBI" id="CHEBI:456216"/>
        <dbReference type="EC" id="2.7.11.1"/>
    </reaction>
</comment>
<evidence type="ECO:0000256" key="5">
    <source>
        <dbReference type="ARBA" id="ARBA00022679"/>
    </source>
</evidence>
<evidence type="ECO:0000256" key="6">
    <source>
        <dbReference type="ARBA" id="ARBA00022692"/>
    </source>
</evidence>
<evidence type="ECO:0000256" key="3">
    <source>
        <dbReference type="ARBA" id="ARBA00022527"/>
    </source>
</evidence>
<keyword evidence="6 15" id="KW-0812">Transmembrane</keyword>
<dbReference type="PANTHER" id="PTHR47984">
    <property type="entry name" value="OS01G0323000 PROTEIN"/>
    <property type="match status" value="1"/>
</dbReference>
<comment type="subcellular location">
    <subcellularLocation>
        <location evidence="1">Membrane</location>
        <topology evidence="1">Single-pass membrane protein</topology>
    </subcellularLocation>
</comment>
<proteinExistence type="predicted"/>
<dbReference type="InterPro" id="IPR011009">
    <property type="entry name" value="Kinase-like_dom_sf"/>
</dbReference>
<gene>
    <name evidence="17" type="ORF">KP509_32G029400</name>
</gene>
<accession>A0A8T2QU11</accession>
<dbReference type="FunFam" id="1.10.510.10:FF:000035">
    <property type="entry name" value="Putative receptor-like serine/threonine-protein kinase"/>
    <property type="match status" value="1"/>
</dbReference>
<evidence type="ECO:0000256" key="7">
    <source>
        <dbReference type="ARBA" id="ARBA00022741"/>
    </source>
</evidence>
<feature type="domain" description="Protein kinase" evidence="16">
    <location>
        <begin position="207"/>
        <end position="493"/>
    </location>
</feature>
<evidence type="ECO:0000256" key="13">
    <source>
        <dbReference type="ARBA" id="ARBA00048679"/>
    </source>
</evidence>
<dbReference type="InterPro" id="IPR052232">
    <property type="entry name" value="RLK_Ser/Thr-Kinase"/>
</dbReference>
<keyword evidence="18" id="KW-1185">Reference proteome</keyword>
<dbReference type="Pfam" id="PF00069">
    <property type="entry name" value="Pkinase"/>
    <property type="match status" value="1"/>
</dbReference>
<protein>
    <recommendedName>
        <fullName evidence="2">non-specific serine/threonine protein kinase</fullName>
        <ecNumber evidence="2">2.7.11.1</ecNumber>
    </recommendedName>
</protein>
<dbReference type="GO" id="GO:0004674">
    <property type="term" value="F:protein serine/threonine kinase activity"/>
    <property type="evidence" value="ECO:0007669"/>
    <property type="project" value="UniProtKB-KW"/>
</dbReference>
<keyword evidence="11 15" id="KW-0472">Membrane</keyword>
<dbReference type="PROSITE" id="PS50011">
    <property type="entry name" value="PROTEIN_KINASE_DOM"/>
    <property type="match status" value="1"/>
</dbReference>
<dbReference type="InterPro" id="IPR008271">
    <property type="entry name" value="Ser/Thr_kinase_AS"/>
</dbReference>
<evidence type="ECO:0000256" key="14">
    <source>
        <dbReference type="SAM" id="MobiDB-lite"/>
    </source>
</evidence>
<keyword evidence="8" id="KW-0418">Kinase</keyword>
<evidence type="ECO:0000256" key="2">
    <source>
        <dbReference type="ARBA" id="ARBA00012513"/>
    </source>
</evidence>
<keyword evidence="4" id="KW-0597">Phosphoprotein</keyword>
<name>A0A8T2QU11_CERRI</name>
<dbReference type="AlphaFoldDB" id="A0A8T2QU11"/>
<keyword evidence="5" id="KW-0808">Transferase</keyword>
<organism evidence="17 18">
    <name type="scientific">Ceratopteris richardii</name>
    <name type="common">Triangle waterfern</name>
    <dbReference type="NCBI Taxonomy" id="49495"/>
    <lineage>
        <taxon>Eukaryota</taxon>
        <taxon>Viridiplantae</taxon>
        <taxon>Streptophyta</taxon>
        <taxon>Embryophyta</taxon>
        <taxon>Tracheophyta</taxon>
        <taxon>Polypodiopsida</taxon>
        <taxon>Polypodiidae</taxon>
        <taxon>Polypodiales</taxon>
        <taxon>Pteridineae</taxon>
        <taxon>Pteridaceae</taxon>
        <taxon>Parkerioideae</taxon>
        <taxon>Ceratopteris</taxon>
    </lineage>
</organism>
<reference evidence="17" key="1">
    <citation type="submission" date="2021-08" db="EMBL/GenBank/DDBJ databases">
        <title>WGS assembly of Ceratopteris richardii.</title>
        <authorList>
            <person name="Marchant D.B."/>
            <person name="Chen G."/>
            <person name="Jenkins J."/>
            <person name="Shu S."/>
            <person name="Leebens-Mack J."/>
            <person name="Grimwood J."/>
            <person name="Schmutz J."/>
            <person name="Soltis P."/>
            <person name="Soltis D."/>
            <person name="Chen Z.-H."/>
        </authorList>
    </citation>
    <scope>NUCLEOTIDE SEQUENCE</scope>
    <source>
        <strain evidence="17">Whitten #5841</strain>
        <tissue evidence="17">Leaf</tissue>
    </source>
</reference>
<dbReference type="SMART" id="SM00220">
    <property type="entry name" value="S_TKc"/>
    <property type="match status" value="1"/>
</dbReference>
<dbReference type="InterPro" id="IPR000719">
    <property type="entry name" value="Prot_kinase_dom"/>
</dbReference>
<feature type="region of interest" description="Disordered" evidence="14">
    <location>
        <begin position="143"/>
        <end position="176"/>
    </location>
</feature>
<evidence type="ECO:0000256" key="15">
    <source>
        <dbReference type="SAM" id="Phobius"/>
    </source>
</evidence>
<feature type="transmembrane region" description="Helical" evidence="15">
    <location>
        <begin position="6"/>
        <end position="25"/>
    </location>
</feature>
<dbReference type="PANTHER" id="PTHR47984:SF14">
    <property type="entry name" value="OS01G0323000 PROTEIN"/>
    <property type="match status" value="1"/>
</dbReference>
<evidence type="ECO:0000256" key="12">
    <source>
        <dbReference type="ARBA" id="ARBA00047899"/>
    </source>
</evidence>
<dbReference type="CDD" id="cd14066">
    <property type="entry name" value="STKc_IRAK"/>
    <property type="match status" value="1"/>
</dbReference>
<keyword evidence="9" id="KW-0067">ATP-binding</keyword>
<evidence type="ECO:0000313" key="18">
    <source>
        <dbReference type="Proteomes" id="UP000825935"/>
    </source>
</evidence>
<comment type="catalytic activity">
    <reaction evidence="12">
        <text>L-threonyl-[protein] + ATP = O-phospho-L-threonyl-[protein] + ADP + H(+)</text>
        <dbReference type="Rhea" id="RHEA:46608"/>
        <dbReference type="Rhea" id="RHEA-COMP:11060"/>
        <dbReference type="Rhea" id="RHEA-COMP:11605"/>
        <dbReference type="ChEBI" id="CHEBI:15378"/>
        <dbReference type="ChEBI" id="CHEBI:30013"/>
        <dbReference type="ChEBI" id="CHEBI:30616"/>
        <dbReference type="ChEBI" id="CHEBI:61977"/>
        <dbReference type="ChEBI" id="CHEBI:456216"/>
        <dbReference type="EC" id="2.7.11.1"/>
    </reaction>
</comment>
<dbReference type="EMBL" id="CM035437">
    <property type="protein sequence ID" value="KAH7286954.1"/>
    <property type="molecule type" value="Genomic_DNA"/>
</dbReference>
<evidence type="ECO:0000313" key="17">
    <source>
        <dbReference type="EMBL" id="KAH7286955.1"/>
    </source>
</evidence>
<dbReference type="GO" id="GO:0005524">
    <property type="term" value="F:ATP binding"/>
    <property type="evidence" value="ECO:0007669"/>
    <property type="project" value="UniProtKB-KW"/>
</dbReference>
<evidence type="ECO:0000256" key="11">
    <source>
        <dbReference type="ARBA" id="ARBA00023136"/>
    </source>
</evidence>